<dbReference type="Pfam" id="PF00015">
    <property type="entry name" value="MCPsignal"/>
    <property type="match status" value="1"/>
</dbReference>
<evidence type="ECO:0000256" key="4">
    <source>
        <dbReference type="ARBA" id="ARBA00029447"/>
    </source>
</evidence>
<dbReference type="RefSeq" id="WP_379960728.1">
    <property type="nucleotide sequence ID" value="NZ_JAUYVI010000008.1"/>
</dbReference>
<feature type="transmembrane region" description="Helical" evidence="7">
    <location>
        <begin position="183"/>
        <end position="206"/>
    </location>
</feature>
<accession>A0ABU0YT61</accession>
<dbReference type="SMART" id="SM00283">
    <property type="entry name" value="MA"/>
    <property type="match status" value="1"/>
</dbReference>
<evidence type="ECO:0000256" key="7">
    <source>
        <dbReference type="SAM" id="Phobius"/>
    </source>
</evidence>
<dbReference type="Gene3D" id="1.10.287.950">
    <property type="entry name" value="Methyl-accepting chemotaxis protein"/>
    <property type="match status" value="1"/>
</dbReference>
<protein>
    <submittedName>
        <fullName evidence="11">Methyl-accepting chemotaxis protein</fullName>
    </submittedName>
</protein>
<comment type="similarity">
    <text evidence="4">Belongs to the methyl-accepting chemotaxis (MCP) protein family.</text>
</comment>
<comment type="caution">
    <text evidence="11">The sequence shown here is derived from an EMBL/GenBank/DDBJ whole genome shotgun (WGS) entry which is preliminary data.</text>
</comment>
<evidence type="ECO:0000313" key="11">
    <source>
        <dbReference type="EMBL" id="MDQ7250896.1"/>
    </source>
</evidence>
<dbReference type="InterPro" id="IPR003660">
    <property type="entry name" value="HAMP_dom"/>
</dbReference>
<keyword evidence="3 5" id="KW-0807">Transducer</keyword>
<dbReference type="PANTHER" id="PTHR32089:SF112">
    <property type="entry name" value="LYSOZYME-LIKE PROTEIN-RELATED"/>
    <property type="match status" value="1"/>
</dbReference>
<keyword evidence="7" id="KW-0812">Transmembrane</keyword>
<feature type="domain" description="T-SNARE coiled-coil homology" evidence="9">
    <location>
        <begin position="452"/>
        <end position="514"/>
    </location>
</feature>
<keyword evidence="7" id="KW-0472">Membrane</keyword>
<keyword evidence="2" id="KW-0997">Cell inner membrane</keyword>
<proteinExistence type="inferred from homology"/>
<evidence type="ECO:0000259" key="10">
    <source>
        <dbReference type="PROSITE" id="PS50885"/>
    </source>
</evidence>
<dbReference type="PROSITE" id="PS50885">
    <property type="entry name" value="HAMP"/>
    <property type="match status" value="1"/>
</dbReference>
<sequence length="556" mass="58168">MTIGKRFLVAGLIALLALAIVSALGIWGTSQAAKGTAQVNVISGAIRNHMQADMMHDALRADVLVALREGRNGNKDAQKEVEATTAEHIQSFEDSIAANKSVELPPEARAALDSVDEPLKVYIAAAQDIVTKAFSDNFAANQAFPGFIEKFETLEVKMGETSDAIQQSADTIEAGIDARVRTLFIILAVVIAISAVAVIVVLTWTARSVVRPVKAMTSAMSRLAAGDLGTEIPGRERRDELGAMAGALDVLKENSNRAQRLSGEQSQAHEGQRRRAEALEKLCRDFDQEMSRGLSDVAGSLQTMQTAVGSMAKSAEQTAGEASRANEASAQTASSVGSVANASSELSTTITEITRQVAQSNQIAGEAANQARQTNEQIKGLAIAAEKVGAIVQLINEIASQTNLLALNATIEAARAGEAGKGFAVVASEVKNLASQTAKATEEIASHVGAIQNETQRSVSAIQSVALIIEQINQITSTVATAVEQQGAATQEIVRSVDQASGGTREVTQSINTVVGAAGESRDAAVRLTDVTSALSSQSQSLRAGVERFLASVKAV</sequence>
<dbReference type="SMART" id="SM00304">
    <property type="entry name" value="HAMP"/>
    <property type="match status" value="1"/>
</dbReference>
<dbReference type="PROSITE" id="PS50192">
    <property type="entry name" value="T_SNARE"/>
    <property type="match status" value="1"/>
</dbReference>
<evidence type="ECO:0000313" key="12">
    <source>
        <dbReference type="Proteomes" id="UP001230156"/>
    </source>
</evidence>
<evidence type="ECO:0000259" key="9">
    <source>
        <dbReference type="PROSITE" id="PS50192"/>
    </source>
</evidence>
<reference evidence="12" key="1">
    <citation type="submission" date="2023-08" db="EMBL/GenBank/DDBJ databases">
        <title>Rhodospirillaceae gen. nov., a novel taxon isolated from the Yangtze River Yuezi River estuary sludge.</title>
        <authorList>
            <person name="Ruan L."/>
        </authorList>
    </citation>
    <scope>NUCLEOTIDE SEQUENCE [LARGE SCALE GENOMIC DNA]</scope>
    <source>
        <strain evidence="12">R-7</strain>
    </source>
</reference>
<name>A0ABU0YT61_9PROT</name>
<feature type="domain" description="Methyl-accepting transducer" evidence="8">
    <location>
        <begin position="286"/>
        <end position="529"/>
    </location>
</feature>
<dbReference type="Pfam" id="PF12729">
    <property type="entry name" value="4HB_MCP_1"/>
    <property type="match status" value="1"/>
</dbReference>
<evidence type="ECO:0000256" key="5">
    <source>
        <dbReference type="PROSITE-ProRule" id="PRU00284"/>
    </source>
</evidence>
<dbReference type="InterPro" id="IPR000727">
    <property type="entry name" value="T_SNARE_dom"/>
</dbReference>
<evidence type="ECO:0000256" key="2">
    <source>
        <dbReference type="ARBA" id="ARBA00022519"/>
    </source>
</evidence>
<dbReference type="InterPro" id="IPR004089">
    <property type="entry name" value="MCPsignal_dom"/>
</dbReference>
<dbReference type="EMBL" id="JAUYVI010000008">
    <property type="protein sequence ID" value="MDQ7250896.1"/>
    <property type="molecule type" value="Genomic_DNA"/>
</dbReference>
<gene>
    <name evidence="11" type="ORF">Q8A70_24630</name>
</gene>
<feature type="domain" description="HAMP" evidence="10">
    <location>
        <begin position="207"/>
        <end position="260"/>
    </location>
</feature>
<dbReference type="CDD" id="cd06225">
    <property type="entry name" value="HAMP"/>
    <property type="match status" value="1"/>
</dbReference>
<dbReference type="Pfam" id="PF00672">
    <property type="entry name" value="HAMP"/>
    <property type="match status" value="1"/>
</dbReference>
<evidence type="ECO:0000256" key="1">
    <source>
        <dbReference type="ARBA" id="ARBA00004429"/>
    </source>
</evidence>
<dbReference type="SUPFAM" id="SSF58104">
    <property type="entry name" value="Methyl-accepting chemotaxis protein (MCP) signaling domain"/>
    <property type="match status" value="1"/>
</dbReference>
<dbReference type="PANTHER" id="PTHR32089">
    <property type="entry name" value="METHYL-ACCEPTING CHEMOTAXIS PROTEIN MCPB"/>
    <property type="match status" value="1"/>
</dbReference>
<dbReference type="Proteomes" id="UP001230156">
    <property type="component" value="Unassembled WGS sequence"/>
</dbReference>
<evidence type="ECO:0000259" key="8">
    <source>
        <dbReference type="PROSITE" id="PS50111"/>
    </source>
</evidence>
<dbReference type="InterPro" id="IPR024478">
    <property type="entry name" value="HlyB_4HB_MCP"/>
</dbReference>
<evidence type="ECO:0000256" key="6">
    <source>
        <dbReference type="SAM" id="MobiDB-lite"/>
    </source>
</evidence>
<organism evidence="11 12">
    <name type="scientific">Dongia sedimenti</name>
    <dbReference type="NCBI Taxonomy" id="3064282"/>
    <lineage>
        <taxon>Bacteria</taxon>
        <taxon>Pseudomonadati</taxon>
        <taxon>Pseudomonadota</taxon>
        <taxon>Alphaproteobacteria</taxon>
        <taxon>Rhodospirillales</taxon>
        <taxon>Dongiaceae</taxon>
        <taxon>Dongia</taxon>
    </lineage>
</organism>
<evidence type="ECO:0000256" key="3">
    <source>
        <dbReference type="ARBA" id="ARBA00023224"/>
    </source>
</evidence>
<dbReference type="Gene3D" id="6.10.340.10">
    <property type="match status" value="1"/>
</dbReference>
<keyword evidence="2" id="KW-1003">Cell membrane</keyword>
<keyword evidence="7" id="KW-1133">Transmembrane helix</keyword>
<keyword evidence="12" id="KW-1185">Reference proteome</keyword>
<dbReference type="PROSITE" id="PS50111">
    <property type="entry name" value="CHEMOTAXIS_TRANSDUC_2"/>
    <property type="match status" value="1"/>
</dbReference>
<feature type="region of interest" description="Disordered" evidence="6">
    <location>
        <begin position="308"/>
        <end position="341"/>
    </location>
</feature>
<comment type="subcellular location">
    <subcellularLocation>
        <location evidence="1">Cell inner membrane</location>
        <topology evidence="1">Multi-pass membrane protein</topology>
    </subcellularLocation>
</comment>